<dbReference type="AlphaFoldDB" id="A0A9E7IHQ9"/>
<sequence length="393" mass="42323">SLAGSHWLPTSAFPAAVRHAGAQASPLPDTRLPSHVAPYRPRVLADHVLVRSVNLDRSLLQDIMGRKSSALLLTDDVALPLHAILSAVRDAGAEAVPEDDVVVITQCESLEGKLPIMTASLDVVVTAWNKPELVGEHWLQEIGRVLKPGGEFILQSILSSGILEKPSSTMELKLLMQGFLDVQSLEMKPFLSAGNVQSITVSYILIVATVIPNRAPSYVGLVINYCTLAQIKGKKASWTTGSSFPLKKATSMVPKIKIDDESDLIDEDSLLTEEDLKKPQLPACMIQNLKSFLSCLLCDPRNLQFTCFGSVGDCEVGSTRKACKNCTCGRAQEEEKLQKVGLTAEQINNPQSVCGSCGLGDAFRCGGCPYRGLPPFKLGEKVSVPGNFLVADI</sequence>
<keyword evidence="10" id="KW-0496">Mitochondrion</keyword>
<keyword evidence="7" id="KW-0479">Metal-binding</keyword>
<dbReference type="InterPro" id="IPR029063">
    <property type="entry name" value="SAM-dependent_MTases_sf"/>
</dbReference>
<dbReference type="PANTHER" id="PTHR13273">
    <property type="entry name" value="ANAMORSIN"/>
    <property type="match status" value="1"/>
</dbReference>
<dbReference type="SUPFAM" id="SSF53335">
    <property type="entry name" value="S-adenosyl-L-methionine-dependent methyltransferases"/>
    <property type="match status" value="1"/>
</dbReference>
<keyword evidence="13" id="KW-1185">Reference proteome</keyword>
<dbReference type="OrthoDB" id="311633at2759"/>
<dbReference type="GO" id="GO:0046872">
    <property type="term" value="F:metal ion binding"/>
    <property type="evidence" value="ECO:0007669"/>
    <property type="project" value="UniProtKB-KW"/>
</dbReference>
<feature type="non-terminal residue" evidence="12">
    <location>
        <position position="1"/>
    </location>
</feature>
<dbReference type="GO" id="GO:0016226">
    <property type="term" value="P:iron-sulfur cluster assembly"/>
    <property type="evidence" value="ECO:0007669"/>
    <property type="project" value="InterPro"/>
</dbReference>
<evidence type="ECO:0000259" key="11">
    <source>
        <dbReference type="Pfam" id="PF05093"/>
    </source>
</evidence>
<evidence type="ECO:0000256" key="5">
    <source>
        <dbReference type="ARBA" id="ARBA00022490"/>
    </source>
</evidence>
<keyword evidence="5" id="KW-0963">Cytoplasm</keyword>
<name>A0A9E7IHQ9_9LILI</name>
<evidence type="ECO:0000256" key="8">
    <source>
        <dbReference type="ARBA" id="ARBA00023004"/>
    </source>
</evidence>
<keyword evidence="8" id="KW-0408">Iron</keyword>
<dbReference type="PANTHER" id="PTHR13273:SF14">
    <property type="entry name" value="ANAMORSIN"/>
    <property type="match status" value="1"/>
</dbReference>
<evidence type="ECO:0000256" key="7">
    <source>
        <dbReference type="ARBA" id="ARBA00022723"/>
    </source>
</evidence>
<evidence type="ECO:0000256" key="3">
    <source>
        <dbReference type="ARBA" id="ARBA00008169"/>
    </source>
</evidence>
<keyword evidence="4" id="KW-0004">4Fe-4S</keyword>
<comment type="subcellular location">
    <subcellularLocation>
        <location evidence="2">Cytoplasm</location>
    </subcellularLocation>
</comment>
<dbReference type="GO" id="GO:0005737">
    <property type="term" value="C:cytoplasm"/>
    <property type="evidence" value="ECO:0007669"/>
    <property type="project" value="UniProtKB-SubCell"/>
</dbReference>
<dbReference type="InterPro" id="IPR007785">
    <property type="entry name" value="Anamorsin"/>
</dbReference>
<dbReference type="InterPro" id="IPR046408">
    <property type="entry name" value="CIAPIN1"/>
</dbReference>
<comment type="similarity">
    <text evidence="3">Belongs to the anamorsin family.</text>
</comment>
<reference evidence="12" key="1">
    <citation type="submission" date="2022-05" db="EMBL/GenBank/DDBJ databases">
        <title>The Musa troglodytarum L. genome provides insights into the mechanism of non-climacteric behaviour and enrichment of carotenoids.</title>
        <authorList>
            <person name="Wang J."/>
        </authorList>
    </citation>
    <scope>NUCLEOTIDE SEQUENCE</scope>
    <source>
        <tissue evidence="12">Leaf</tissue>
    </source>
</reference>
<accession>A0A9E7IHQ9</accession>
<feature type="domain" description="Anamorsin C-terminal" evidence="11">
    <location>
        <begin position="314"/>
        <end position="384"/>
    </location>
</feature>
<protein>
    <recommendedName>
        <fullName evidence="11">Anamorsin C-terminal domain-containing protein</fullName>
    </recommendedName>
</protein>
<dbReference type="EMBL" id="CP097511">
    <property type="protein sequence ID" value="URE48534.1"/>
    <property type="molecule type" value="Genomic_DNA"/>
</dbReference>
<evidence type="ECO:0000256" key="1">
    <source>
        <dbReference type="ARBA" id="ARBA00001966"/>
    </source>
</evidence>
<dbReference type="HAMAP" id="MF_03115">
    <property type="entry name" value="Anamorsin"/>
    <property type="match status" value="1"/>
</dbReference>
<dbReference type="GO" id="GO:0051537">
    <property type="term" value="F:2 iron, 2 sulfur cluster binding"/>
    <property type="evidence" value="ECO:0007669"/>
    <property type="project" value="UniProtKB-KW"/>
</dbReference>
<evidence type="ECO:0000256" key="2">
    <source>
        <dbReference type="ARBA" id="ARBA00004496"/>
    </source>
</evidence>
<evidence type="ECO:0000313" key="12">
    <source>
        <dbReference type="EMBL" id="URE48534.1"/>
    </source>
</evidence>
<proteinExistence type="inferred from homology"/>
<evidence type="ECO:0000256" key="4">
    <source>
        <dbReference type="ARBA" id="ARBA00022485"/>
    </source>
</evidence>
<dbReference type="Gene3D" id="3.40.50.150">
    <property type="entry name" value="Vaccinia Virus protein VP39"/>
    <property type="match status" value="1"/>
</dbReference>
<evidence type="ECO:0000256" key="9">
    <source>
        <dbReference type="ARBA" id="ARBA00023014"/>
    </source>
</evidence>
<dbReference type="GO" id="GO:0051539">
    <property type="term" value="F:4 iron, 4 sulfur cluster binding"/>
    <property type="evidence" value="ECO:0007669"/>
    <property type="project" value="UniProtKB-KW"/>
</dbReference>
<evidence type="ECO:0000313" key="13">
    <source>
        <dbReference type="Proteomes" id="UP001055439"/>
    </source>
</evidence>
<organism evidence="12 13">
    <name type="scientific">Musa troglodytarum</name>
    <name type="common">fe'i banana</name>
    <dbReference type="NCBI Taxonomy" id="320322"/>
    <lineage>
        <taxon>Eukaryota</taxon>
        <taxon>Viridiplantae</taxon>
        <taxon>Streptophyta</taxon>
        <taxon>Embryophyta</taxon>
        <taxon>Tracheophyta</taxon>
        <taxon>Spermatophyta</taxon>
        <taxon>Magnoliopsida</taxon>
        <taxon>Liliopsida</taxon>
        <taxon>Zingiberales</taxon>
        <taxon>Musaceae</taxon>
        <taxon>Musa</taxon>
    </lineage>
</organism>
<evidence type="ECO:0000256" key="10">
    <source>
        <dbReference type="ARBA" id="ARBA00023128"/>
    </source>
</evidence>
<evidence type="ECO:0000256" key="6">
    <source>
        <dbReference type="ARBA" id="ARBA00022714"/>
    </source>
</evidence>
<dbReference type="Pfam" id="PF05093">
    <property type="entry name" value="CIAPIN1"/>
    <property type="match status" value="1"/>
</dbReference>
<comment type="cofactor">
    <cofactor evidence="1">
        <name>[4Fe-4S] cluster</name>
        <dbReference type="ChEBI" id="CHEBI:49883"/>
    </cofactor>
</comment>
<gene>
    <name evidence="12" type="ORF">MUK42_14185</name>
</gene>
<dbReference type="Proteomes" id="UP001055439">
    <property type="component" value="Chromosome 9"/>
</dbReference>
<keyword evidence="9" id="KW-0411">Iron-sulfur</keyword>
<keyword evidence="6" id="KW-0001">2Fe-2S</keyword>